<proteinExistence type="evidence at transcript level"/>
<evidence type="ECO:0000256" key="5">
    <source>
        <dbReference type="ARBA" id="ARBA00022801"/>
    </source>
</evidence>
<dbReference type="InterPro" id="IPR003593">
    <property type="entry name" value="AAA+_ATPase"/>
</dbReference>
<dbReference type="AlphaFoldDB" id="A0AAW5F477"/>
<dbReference type="GO" id="GO:0005524">
    <property type="term" value="F:ATP binding"/>
    <property type="evidence" value="ECO:0007669"/>
    <property type="project" value="UniProtKB-UniRule"/>
</dbReference>
<dbReference type="NCBIfam" id="TIGR00763">
    <property type="entry name" value="lon"/>
    <property type="match status" value="1"/>
</dbReference>
<comment type="similarity">
    <text evidence="9 10 13 14">Belongs to the peptidase S16 family.</text>
</comment>
<dbReference type="EMBL" id="JAQLGM010000013">
    <property type="protein sequence ID" value="MDB1999984.1"/>
    <property type="molecule type" value="Genomic_DNA"/>
</dbReference>
<dbReference type="RefSeq" id="WP_009298531.1">
    <property type="nucleotide sequence ID" value="NZ_CABHNX010000024.1"/>
</dbReference>
<dbReference type="InterPro" id="IPR027417">
    <property type="entry name" value="P-loop_NTPase"/>
</dbReference>
<reference evidence="17" key="1">
    <citation type="journal article" date="2022" name="Cell Host Microbe">
        <title>Colonization of the live biotherapeutic product VE303 and modulation of the microbiota and metabolites in healthy volunteers.</title>
        <authorList>
            <person name="Dsouza M."/>
            <person name="Menon R."/>
            <person name="Crossette E."/>
            <person name="Bhattarai S.K."/>
            <person name="Schneider J."/>
            <person name="Kim Y.G."/>
            <person name="Reddy S."/>
            <person name="Caballero S."/>
            <person name="Felix C."/>
            <person name="Cornacchione L."/>
            <person name="Hendrickson J."/>
            <person name="Watson A.R."/>
            <person name="Minot S.S."/>
            <person name="Greenfield N."/>
            <person name="Schopf L."/>
            <person name="Szabady R."/>
            <person name="Patarroyo J."/>
            <person name="Smith W."/>
            <person name="Harrison P."/>
            <person name="Kuijper E.J."/>
            <person name="Kelly C.P."/>
            <person name="Olle B."/>
            <person name="Bobilev D."/>
            <person name="Silber J.L."/>
            <person name="Bucci V."/>
            <person name="Roberts B."/>
            <person name="Faith J."/>
            <person name="Norman J.M."/>
        </authorList>
    </citation>
    <scope>NUCLEOTIDE SEQUENCE</scope>
    <source>
        <strain evidence="17">VE303-04</strain>
    </source>
</reference>
<dbReference type="InterPro" id="IPR008268">
    <property type="entry name" value="Peptidase_S16_AS"/>
</dbReference>
<evidence type="ECO:0000256" key="14">
    <source>
        <dbReference type="RuleBase" id="RU000591"/>
    </source>
</evidence>
<keyword evidence="7 9" id="KW-0067">ATP-binding</keyword>
<dbReference type="InterPro" id="IPR003111">
    <property type="entry name" value="Lon_prtase_N"/>
</dbReference>
<dbReference type="InterPro" id="IPR008269">
    <property type="entry name" value="Lon_proteolytic"/>
</dbReference>
<dbReference type="InterPro" id="IPR014721">
    <property type="entry name" value="Ribsml_uS5_D2-typ_fold_subgr"/>
</dbReference>
<dbReference type="GO" id="GO:0043565">
    <property type="term" value="F:sequence-specific DNA binding"/>
    <property type="evidence" value="ECO:0007669"/>
    <property type="project" value="UniProtKB-UniRule"/>
</dbReference>
<evidence type="ECO:0000256" key="2">
    <source>
        <dbReference type="ARBA" id="ARBA00022490"/>
    </source>
</evidence>
<evidence type="ECO:0000256" key="4">
    <source>
        <dbReference type="ARBA" id="ARBA00022741"/>
    </source>
</evidence>
<dbReference type="Gene3D" id="1.20.58.1480">
    <property type="match status" value="1"/>
</dbReference>
<evidence type="ECO:0000256" key="3">
    <source>
        <dbReference type="ARBA" id="ARBA00022670"/>
    </source>
</evidence>
<dbReference type="PIRSF" id="PIRSF001174">
    <property type="entry name" value="Lon_proteas"/>
    <property type="match status" value="1"/>
</dbReference>
<dbReference type="GO" id="GO:0005737">
    <property type="term" value="C:cytoplasm"/>
    <property type="evidence" value="ECO:0007669"/>
    <property type="project" value="UniProtKB-SubCell"/>
</dbReference>
<comment type="function">
    <text evidence="9">ATP-dependent serine protease that mediates the selective degradation of mutant and abnormal proteins as well as certain short-lived regulatory proteins. Required for cellular homeostasis and for survival from DNA damage and developmental changes induced by stress. Degrades polypeptides processively to yield small peptide fragments that are 5 to 10 amino acids long. Binds to DNA in a double-stranded, site-specific manner.</text>
</comment>
<dbReference type="GO" id="GO:0016887">
    <property type="term" value="F:ATP hydrolysis activity"/>
    <property type="evidence" value="ECO:0007669"/>
    <property type="project" value="UniProtKB-UniRule"/>
</dbReference>
<organism evidence="17 19">
    <name type="scientific">Clostridium symbiosum</name>
    <name type="common">Bacteroides symbiosus</name>
    <dbReference type="NCBI Taxonomy" id="1512"/>
    <lineage>
        <taxon>Bacteria</taxon>
        <taxon>Bacillati</taxon>
        <taxon>Bacillota</taxon>
        <taxon>Clostridia</taxon>
        <taxon>Lachnospirales</taxon>
        <taxon>Lachnospiraceae</taxon>
        <taxon>Otoolea</taxon>
    </lineage>
</organism>
<dbReference type="InterPro" id="IPR003959">
    <property type="entry name" value="ATPase_AAA_core"/>
</dbReference>
<keyword evidence="2 9" id="KW-0963">Cytoplasm</keyword>
<evidence type="ECO:0000259" key="15">
    <source>
        <dbReference type="PROSITE" id="PS51786"/>
    </source>
</evidence>
<dbReference type="Pfam" id="PF02190">
    <property type="entry name" value="LON_substr_bdg"/>
    <property type="match status" value="1"/>
</dbReference>
<evidence type="ECO:0000313" key="17">
    <source>
        <dbReference type="EMBL" id="MCK0086350.1"/>
    </source>
</evidence>
<dbReference type="InterPro" id="IPR027065">
    <property type="entry name" value="Lon_Prtase"/>
</dbReference>
<dbReference type="PROSITE" id="PS51787">
    <property type="entry name" value="LON_N"/>
    <property type="match status" value="1"/>
</dbReference>
<dbReference type="SUPFAM" id="SSF88697">
    <property type="entry name" value="PUA domain-like"/>
    <property type="match status" value="1"/>
</dbReference>
<dbReference type="PANTHER" id="PTHR10046">
    <property type="entry name" value="ATP DEPENDENT LON PROTEASE FAMILY MEMBER"/>
    <property type="match status" value="1"/>
</dbReference>
<dbReference type="Pfam" id="PF22667">
    <property type="entry name" value="Lon_lid"/>
    <property type="match status" value="1"/>
</dbReference>
<dbReference type="Gene3D" id="3.40.50.300">
    <property type="entry name" value="P-loop containing nucleotide triphosphate hydrolases"/>
    <property type="match status" value="1"/>
</dbReference>
<feature type="domain" description="Lon proteolytic" evidence="15">
    <location>
        <begin position="590"/>
        <end position="772"/>
    </location>
</feature>
<evidence type="ECO:0000256" key="6">
    <source>
        <dbReference type="ARBA" id="ARBA00022825"/>
    </source>
</evidence>
<dbReference type="FunFam" id="3.40.50.300:FF:000382">
    <property type="entry name" value="Lon protease homolog 2, peroxisomal"/>
    <property type="match status" value="1"/>
</dbReference>
<comment type="caution">
    <text evidence="17">The sequence shown here is derived from an EMBL/GenBank/DDBJ whole genome shotgun (WGS) entry which is preliminary data.</text>
</comment>
<dbReference type="SMART" id="SM00382">
    <property type="entry name" value="AAA"/>
    <property type="match status" value="1"/>
</dbReference>
<dbReference type="PRINTS" id="PR00830">
    <property type="entry name" value="ENDOLAPTASE"/>
</dbReference>
<dbReference type="GO" id="GO:0034605">
    <property type="term" value="P:cellular response to heat"/>
    <property type="evidence" value="ECO:0007669"/>
    <property type="project" value="UniProtKB-UniRule"/>
</dbReference>
<evidence type="ECO:0000256" key="7">
    <source>
        <dbReference type="ARBA" id="ARBA00022840"/>
    </source>
</evidence>
<dbReference type="InterPro" id="IPR054594">
    <property type="entry name" value="Lon_lid"/>
</dbReference>
<dbReference type="Gene3D" id="3.30.230.10">
    <property type="match status" value="1"/>
</dbReference>
<comment type="subcellular location">
    <subcellularLocation>
        <location evidence="1 9 10">Cytoplasm</location>
    </subcellularLocation>
</comment>
<dbReference type="Pfam" id="PF00004">
    <property type="entry name" value="AAA"/>
    <property type="match status" value="1"/>
</dbReference>
<evidence type="ECO:0000256" key="11">
    <source>
        <dbReference type="PIRSR" id="PIRSR001174-1"/>
    </source>
</evidence>
<dbReference type="GO" id="GO:0004176">
    <property type="term" value="F:ATP-dependent peptidase activity"/>
    <property type="evidence" value="ECO:0007669"/>
    <property type="project" value="UniProtKB-UniRule"/>
</dbReference>
<evidence type="ECO:0000256" key="8">
    <source>
        <dbReference type="ARBA" id="ARBA00023016"/>
    </source>
</evidence>
<feature type="binding site" evidence="9 12">
    <location>
        <begin position="354"/>
        <end position="361"/>
    </location>
    <ligand>
        <name>ATP</name>
        <dbReference type="ChEBI" id="CHEBI:30616"/>
    </ligand>
</feature>
<evidence type="ECO:0000259" key="16">
    <source>
        <dbReference type="PROSITE" id="PS51787"/>
    </source>
</evidence>
<dbReference type="CDD" id="cd19500">
    <property type="entry name" value="RecA-like_Lon"/>
    <property type="match status" value="1"/>
</dbReference>
<dbReference type="SUPFAM" id="SSF54211">
    <property type="entry name" value="Ribosomal protein S5 domain 2-like"/>
    <property type="match status" value="1"/>
</dbReference>
<evidence type="ECO:0000313" key="18">
    <source>
        <dbReference type="EMBL" id="MDB1999984.1"/>
    </source>
</evidence>
<keyword evidence="8 9" id="KW-0346">Stress response</keyword>
<feature type="domain" description="Lon N-terminal" evidence="16">
    <location>
        <begin position="8"/>
        <end position="203"/>
    </location>
</feature>
<reference evidence="18" key="2">
    <citation type="submission" date="2023-01" db="EMBL/GenBank/DDBJ databases">
        <title>Human gut microbiome strain richness.</title>
        <authorList>
            <person name="Chen-Liaw A."/>
        </authorList>
    </citation>
    <scope>NUCLEOTIDE SEQUENCE</scope>
    <source>
        <strain evidence="18">B1_m1001713B170214d0_201011</strain>
    </source>
</reference>
<protein>
    <recommendedName>
        <fullName evidence="9 10">Lon protease</fullName>
        <ecNumber evidence="9 10">3.4.21.53</ecNumber>
    </recommendedName>
    <alternativeName>
        <fullName evidence="9">ATP-dependent protease La</fullName>
    </alternativeName>
</protein>
<dbReference type="GO" id="GO:0004252">
    <property type="term" value="F:serine-type endopeptidase activity"/>
    <property type="evidence" value="ECO:0007669"/>
    <property type="project" value="UniProtKB-UniRule"/>
</dbReference>
<dbReference type="InterPro" id="IPR004815">
    <property type="entry name" value="Lon_bac/euk-typ"/>
</dbReference>
<sequence>MEDKKMILPAIALRGLTVLPQMTINFDIIRGKSISAVEKAMVGDQKVLLVTQMKTEEMNPDIEDLFHVGTIGFVKQLVKMPGGMVRVTVEGLEKAELLELDCGGSSLTATVEPLGAIEDDLNVMEKEAMLRIVREKLEEYGKLNQTAGKDFLLTLTSIAGLEELLHQIAVQFPWDYEARQKILECTFLSAMYETVLQLLLTETEVYRIKKDFQTKVKAAIDKNQKDYILREQMRVIREELGEDSPISDADELKKQLKGIKADKEIKDRILKEINRFKGMPSGSQDANVLRTYLETVLELPWNKMTKDNTDLKYAEKVLEEDHYGLEQVKERVLEYLAVRILTKKGSSPILCLVGPPGTGKTSIARSVARALGKKYVRISLGGVHDEAEIRGHRKTYVGAMPGRIVEGIKHAGVSNPLMLLDEIDKVSRDYKGDTSSALLEVLDSEQNIHFRDHYVELPINLSEVLFIATANTTQTIPGPLLDRMEVIEVNSYTENEKFHIGKNYLIRKQMEKNGLTKSQLTITNPALEKIIHNYTREAGVRNLERRIGDICRKAARELLEMEKKSIRITDKNLEKYLGREKVLFDDANEEDQIGIVRGLAWTSVGGDTLQIEVNVMPGKGNLQMTGQLGDVMKESAQTALTWVRSVAFVKYAVPEDYFETHDIHIHIPEGAVPKDGPSAGITMAAAMLSAVTERLVSAKTAMTGEITLRGHVLMIGGLKEKLLAARMAHIEKVLVPERNRPDVEELSKEITKGMEIVYVKEMEEVIREAFVPVSGLNAPETALEDIQAETADEPAARAAAEAAAAVSVHPKRKGKS</sequence>
<dbReference type="InterPro" id="IPR020568">
    <property type="entry name" value="Ribosomal_Su5_D2-typ_SF"/>
</dbReference>
<keyword evidence="5 9" id="KW-0378">Hydrolase</keyword>
<dbReference type="InterPro" id="IPR027543">
    <property type="entry name" value="Lon_bac"/>
</dbReference>
<dbReference type="GO" id="GO:0006515">
    <property type="term" value="P:protein quality control for misfolded or incompletely synthesized proteins"/>
    <property type="evidence" value="ECO:0007669"/>
    <property type="project" value="UniProtKB-UniRule"/>
</dbReference>
<evidence type="ECO:0000256" key="12">
    <source>
        <dbReference type="PIRSR" id="PIRSR001174-2"/>
    </source>
</evidence>
<dbReference type="Gene3D" id="1.10.8.60">
    <property type="match status" value="1"/>
</dbReference>
<evidence type="ECO:0000256" key="1">
    <source>
        <dbReference type="ARBA" id="ARBA00004496"/>
    </source>
</evidence>
<evidence type="ECO:0000256" key="13">
    <source>
        <dbReference type="PROSITE-ProRule" id="PRU01122"/>
    </source>
</evidence>
<dbReference type="Gene3D" id="1.20.5.5270">
    <property type="match status" value="1"/>
</dbReference>
<dbReference type="PROSITE" id="PS51786">
    <property type="entry name" value="LON_PROTEOLYTIC"/>
    <property type="match status" value="1"/>
</dbReference>
<dbReference type="Proteomes" id="UP001300871">
    <property type="component" value="Unassembled WGS sequence"/>
</dbReference>
<dbReference type="PROSITE" id="PS01046">
    <property type="entry name" value="LON_SER"/>
    <property type="match status" value="1"/>
</dbReference>
<comment type="induction">
    <text evidence="9">By heat shock.</text>
</comment>
<keyword evidence="3 9" id="KW-0645">Protease</keyword>
<dbReference type="Pfam" id="PF05362">
    <property type="entry name" value="Lon_C"/>
    <property type="match status" value="1"/>
</dbReference>
<comment type="subunit">
    <text evidence="9 10">Homohexamer. Organized in a ring with a central cavity.</text>
</comment>
<keyword evidence="6 9" id="KW-0720">Serine protease</keyword>
<feature type="active site" evidence="9 11">
    <location>
        <position position="678"/>
    </location>
</feature>
<dbReference type="SUPFAM" id="SSF52540">
    <property type="entry name" value="P-loop containing nucleoside triphosphate hydrolases"/>
    <property type="match status" value="1"/>
</dbReference>
<feature type="active site" evidence="9 11">
    <location>
        <position position="721"/>
    </location>
</feature>
<comment type="catalytic activity">
    <reaction evidence="9 10 13">
        <text>Hydrolysis of proteins in presence of ATP.</text>
        <dbReference type="EC" id="3.4.21.53"/>
    </reaction>
</comment>
<dbReference type="Proteomes" id="UP001203136">
    <property type="component" value="Unassembled WGS sequence"/>
</dbReference>
<evidence type="ECO:0000313" key="19">
    <source>
        <dbReference type="Proteomes" id="UP001203136"/>
    </source>
</evidence>
<dbReference type="Gene3D" id="2.30.130.40">
    <property type="entry name" value="LON domain-like"/>
    <property type="match status" value="1"/>
</dbReference>
<dbReference type="HAMAP" id="MF_01973">
    <property type="entry name" value="lon_bact"/>
    <property type="match status" value="1"/>
</dbReference>
<dbReference type="InterPro" id="IPR015947">
    <property type="entry name" value="PUA-like_sf"/>
</dbReference>
<dbReference type="SMART" id="SM00464">
    <property type="entry name" value="LON"/>
    <property type="match status" value="1"/>
</dbReference>
<name>A0AAW5F477_CLOSY</name>
<accession>A0AAW5F477</accession>
<dbReference type="EMBL" id="JAINVB010000001">
    <property type="protein sequence ID" value="MCK0086350.1"/>
    <property type="molecule type" value="Genomic_DNA"/>
</dbReference>
<gene>
    <name evidence="9 17" type="primary">lon</name>
    <name evidence="17" type="ORF">K5I21_10820</name>
    <name evidence="18" type="ORF">PM006_07205</name>
</gene>
<dbReference type="InterPro" id="IPR046336">
    <property type="entry name" value="Lon_prtase_N_sf"/>
</dbReference>
<evidence type="ECO:0000256" key="10">
    <source>
        <dbReference type="PIRNR" id="PIRNR001174"/>
    </source>
</evidence>
<keyword evidence="4 9" id="KW-0547">Nucleotide-binding</keyword>
<dbReference type="EC" id="3.4.21.53" evidence="9 10"/>
<evidence type="ECO:0000256" key="9">
    <source>
        <dbReference type="HAMAP-Rule" id="MF_01973"/>
    </source>
</evidence>